<evidence type="ECO:0000256" key="1">
    <source>
        <dbReference type="SAM" id="MobiDB-lite"/>
    </source>
</evidence>
<feature type="region of interest" description="Disordered" evidence="1">
    <location>
        <begin position="1"/>
        <end position="21"/>
    </location>
</feature>
<dbReference type="AlphaFoldDB" id="A0A543HYP2"/>
<accession>A0A543HYP2</accession>
<keyword evidence="2" id="KW-1133">Transmembrane helix</keyword>
<keyword evidence="4" id="KW-1185">Reference proteome</keyword>
<feature type="transmembrane region" description="Helical" evidence="2">
    <location>
        <begin position="92"/>
        <end position="112"/>
    </location>
</feature>
<feature type="compositionally biased region" description="Gly residues" evidence="1">
    <location>
        <begin position="9"/>
        <end position="21"/>
    </location>
</feature>
<name>A0A543HYP2_9MICO</name>
<feature type="transmembrane region" description="Helical" evidence="2">
    <location>
        <begin position="60"/>
        <end position="80"/>
    </location>
</feature>
<protein>
    <submittedName>
        <fullName evidence="3">Uncharacterized protein</fullName>
    </submittedName>
</protein>
<organism evidence="3 4">
    <name type="scientific">Klugiella xanthotipulae</name>
    <dbReference type="NCBI Taxonomy" id="244735"/>
    <lineage>
        <taxon>Bacteria</taxon>
        <taxon>Bacillati</taxon>
        <taxon>Actinomycetota</taxon>
        <taxon>Actinomycetes</taxon>
        <taxon>Micrococcales</taxon>
        <taxon>Microbacteriaceae</taxon>
        <taxon>Klugiella</taxon>
    </lineage>
</organism>
<dbReference type="Proteomes" id="UP000318331">
    <property type="component" value="Unassembled WGS sequence"/>
</dbReference>
<evidence type="ECO:0000313" key="4">
    <source>
        <dbReference type="Proteomes" id="UP000318331"/>
    </source>
</evidence>
<reference evidence="3 4" key="1">
    <citation type="submission" date="2019-06" db="EMBL/GenBank/DDBJ databases">
        <title>Sequencing the genomes of 1000 actinobacteria strains.</title>
        <authorList>
            <person name="Klenk H.-P."/>
        </authorList>
    </citation>
    <scope>NUCLEOTIDE SEQUENCE [LARGE SCALE GENOMIC DNA]</scope>
    <source>
        <strain evidence="3 4">DSM 18031</strain>
    </source>
</reference>
<comment type="caution">
    <text evidence="3">The sequence shown here is derived from an EMBL/GenBank/DDBJ whole genome shotgun (WGS) entry which is preliminary data.</text>
</comment>
<proteinExistence type="predicted"/>
<keyword evidence="2" id="KW-0472">Membrane</keyword>
<sequence>MRTMAEEQAGGGEHSSSGGEGSEVVIDGSYWHLSRMVIVWVVAALASAAVSVWVSDGLRFEWLLFVLAGATLLTFGLQLGTAQKRGFIDRTALSVAGAFIVVALFSALGPLVA</sequence>
<gene>
    <name evidence="3" type="ORF">FB466_1626</name>
</gene>
<keyword evidence="2" id="KW-0812">Transmembrane</keyword>
<evidence type="ECO:0000256" key="2">
    <source>
        <dbReference type="SAM" id="Phobius"/>
    </source>
</evidence>
<feature type="transmembrane region" description="Helical" evidence="2">
    <location>
        <begin position="37"/>
        <end position="54"/>
    </location>
</feature>
<evidence type="ECO:0000313" key="3">
    <source>
        <dbReference type="EMBL" id="TQM63365.1"/>
    </source>
</evidence>
<dbReference type="EMBL" id="VFPN01000002">
    <property type="protein sequence ID" value="TQM63365.1"/>
    <property type="molecule type" value="Genomic_DNA"/>
</dbReference>